<name>A0ABV8F235_9ACTN</name>
<evidence type="ECO:0000313" key="3">
    <source>
        <dbReference type="Proteomes" id="UP001595698"/>
    </source>
</evidence>
<accession>A0ABV8F235</accession>
<feature type="transmembrane region" description="Helical" evidence="1">
    <location>
        <begin position="32"/>
        <end position="53"/>
    </location>
</feature>
<organism evidence="2 3">
    <name type="scientific">Streptosporangium jomthongense</name>
    <dbReference type="NCBI Taxonomy" id="1193683"/>
    <lineage>
        <taxon>Bacteria</taxon>
        <taxon>Bacillati</taxon>
        <taxon>Actinomycetota</taxon>
        <taxon>Actinomycetes</taxon>
        <taxon>Streptosporangiales</taxon>
        <taxon>Streptosporangiaceae</taxon>
        <taxon>Streptosporangium</taxon>
    </lineage>
</organism>
<keyword evidence="1" id="KW-0812">Transmembrane</keyword>
<comment type="caution">
    <text evidence="2">The sequence shown here is derived from an EMBL/GenBank/DDBJ whole genome shotgun (WGS) entry which is preliminary data.</text>
</comment>
<protein>
    <recommendedName>
        <fullName evidence="4">PH domain-containing protein</fullName>
    </recommendedName>
</protein>
<gene>
    <name evidence="2" type="ORF">ACFOYY_17475</name>
</gene>
<evidence type="ECO:0000313" key="2">
    <source>
        <dbReference type="EMBL" id="MFC3981936.1"/>
    </source>
</evidence>
<dbReference type="EMBL" id="JBHSBC010000016">
    <property type="protein sequence ID" value="MFC3981936.1"/>
    <property type="molecule type" value="Genomic_DNA"/>
</dbReference>
<keyword evidence="1" id="KW-1133">Transmembrane helix</keyword>
<feature type="transmembrane region" description="Helical" evidence="1">
    <location>
        <begin position="165"/>
        <end position="188"/>
    </location>
</feature>
<keyword evidence="1" id="KW-0472">Membrane</keyword>
<evidence type="ECO:0008006" key="4">
    <source>
        <dbReference type="Google" id="ProtNLM"/>
    </source>
</evidence>
<reference evidence="3" key="1">
    <citation type="journal article" date="2019" name="Int. J. Syst. Evol. Microbiol.">
        <title>The Global Catalogue of Microorganisms (GCM) 10K type strain sequencing project: providing services to taxonomists for standard genome sequencing and annotation.</title>
        <authorList>
            <consortium name="The Broad Institute Genomics Platform"/>
            <consortium name="The Broad Institute Genome Sequencing Center for Infectious Disease"/>
            <person name="Wu L."/>
            <person name="Ma J."/>
        </authorList>
    </citation>
    <scope>NUCLEOTIDE SEQUENCE [LARGE SCALE GENOMIC DNA]</scope>
    <source>
        <strain evidence="3">TBRC 7912</strain>
    </source>
</reference>
<dbReference type="Proteomes" id="UP001595698">
    <property type="component" value="Unassembled WGS sequence"/>
</dbReference>
<sequence length="190" mass="21536">MAASIPLLLIGLVFLLLRMVNGSYGSEGLGLLALPAFVILLGVPAVWGIVYLLRRGRTMRLVVDGDTLRYVGWNGKGWQLSRSTITNVHYVNVMNPMATKPTPWIIISTNADDVARVLWQSDWPDGLLRVWKQNGVVVNRDDLSFREVISRYPRLELPWWHRRPALAGLLYSVVFIVYVLLVVMPFVFMS</sequence>
<keyword evidence="3" id="KW-1185">Reference proteome</keyword>
<proteinExistence type="predicted"/>
<evidence type="ECO:0000256" key="1">
    <source>
        <dbReference type="SAM" id="Phobius"/>
    </source>
</evidence>